<dbReference type="PIRSF" id="PIRSF000189">
    <property type="entry name" value="D-aa_oxidase"/>
    <property type="match status" value="1"/>
</dbReference>
<sequence>MTDVNIAVLGAGVVGLTTALELQTQFRNARITILADKFKEDTTSFVAAGLFRPSPNFSGPNETITRKWINNSYHHWDTIRRTAEASLAGVTEISGYMFSSVSPSTVRNPYLEGLLPLYRTATKEELNLCPGDWKYGSFLTTVLIDCGVYLPWATNKYLATNGKIVPQTINTFTELTGKYDVVVNCTGFGAKYLCNDKKLVPIRGQVLKVHAPWVKTFFYGEYDTYIIPSFGAVTLGGCRQYESYNLNPCKYDALAIRERCEAMLPSLKSAPLVGQRIGLRPHRDVVRIEKEVITTENGRNLKVVHNYGHGGYGVTTAPGTSKYAVELVKEMLMGNSKL</sequence>
<evidence type="ECO:0000313" key="9">
    <source>
        <dbReference type="Proteomes" id="UP001329430"/>
    </source>
</evidence>
<dbReference type="GO" id="GO:0005737">
    <property type="term" value="C:cytoplasm"/>
    <property type="evidence" value="ECO:0007669"/>
    <property type="project" value="TreeGrafter"/>
</dbReference>
<proteinExistence type="inferred from homology"/>
<evidence type="ECO:0000256" key="5">
    <source>
        <dbReference type="ARBA" id="ARBA00023002"/>
    </source>
</evidence>
<dbReference type="Pfam" id="PF01266">
    <property type="entry name" value="DAO"/>
    <property type="match status" value="1"/>
</dbReference>
<feature type="binding site" evidence="6">
    <location>
        <position position="280"/>
    </location>
    <ligand>
        <name>D-dopa</name>
        <dbReference type="ChEBI" id="CHEBI:149689"/>
    </ligand>
</feature>
<dbReference type="EMBL" id="JAVRBK010000006">
    <property type="protein sequence ID" value="KAK5642546.1"/>
    <property type="molecule type" value="Genomic_DNA"/>
</dbReference>
<dbReference type="InterPro" id="IPR023209">
    <property type="entry name" value="DAO"/>
</dbReference>
<evidence type="ECO:0000256" key="6">
    <source>
        <dbReference type="PIRSR" id="PIRSR000189-1"/>
    </source>
</evidence>
<evidence type="ECO:0000259" key="7">
    <source>
        <dbReference type="Pfam" id="PF01266"/>
    </source>
</evidence>
<keyword evidence="5" id="KW-0560">Oxidoreductase</keyword>
<protein>
    <recommendedName>
        <fullName evidence="7">FAD dependent oxidoreductase domain-containing protein</fullName>
    </recommendedName>
</protein>
<dbReference type="AlphaFoldDB" id="A0AAN7ZL79"/>
<gene>
    <name evidence="8" type="ORF">RI129_008713</name>
</gene>
<feature type="binding site" evidence="6">
    <location>
        <begin position="43"/>
        <end position="44"/>
    </location>
    <ligand>
        <name>FAD</name>
        <dbReference type="ChEBI" id="CHEBI:57692"/>
    </ligand>
</feature>
<keyword evidence="4 6" id="KW-0274">FAD</keyword>
<dbReference type="Proteomes" id="UP001329430">
    <property type="component" value="Chromosome 6"/>
</dbReference>
<dbReference type="GO" id="GO:0003884">
    <property type="term" value="F:D-amino-acid oxidase activity"/>
    <property type="evidence" value="ECO:0007669"/>
    <property type="project" value="InterPro"/>
</dbReference>
<comment type="caution">
    <text evidence="8">The sequence shown here is derived from an EMBL/GenBank/DDBJ whole genome shotgun (WGS) entry which is preliminary data.</text>
</comment>
<accession>A0AAN7ZL79</accession>
<keyword evidence="3" id="KW-0285">Flavoprotein</keyword>
<dbReference type="Gene3D" id="3.40.50.720">
    <property type="entry name" value="NAD(P)-binding Rossmann-like Domain"/>
    <property type="match status" value="1"/>
</dbReference>
<dbReference type="PANTHER" id="PTHR11530:SF17">
    <property type="entry name" value="RE49860P"/>
    <property type="match status" value="1"/>
</dbReference>
<comment type="similarity">
    <text evidence="2">Belongs to the DAMOX/DASOX family.</text>
</comment>
<evidence type="ECO:0000256" key="3">
    <source>
        <dbReference type="ARBA" id="ARBA00022630"/>
    </source>
</evidence>
<dbReference type="SUPFAM" id="SSF51971">
    <property type="entry name" value="Nucleotide-binding domain"/>
    <property type="match status" value="1"/>
</dbReference>
<dbReference type="GO" id="GO:0071949">
    <property type="term" value="F:FAD binding"/>
    <property type="evidence" value="ECO:0007669"/>
    <property type="project" value="InterPro"/>
</dbReference>
<feature type="binding site" evidence="6">
    <location>
        <position position="225"/>
    </location>
    <ligand>
        <name>D-dopa</name>
        <dbReference type="ChEBI" id="CHEBI:149689"/>
    </ligand>
</feature>
<keyword evidence="9" id="KW-1185">Reference proteome</keyword>
<feature type="binding site" evidence="6">
    <location>
        <position position="186"/>
    </location>
    <ligand>
        <name>FAD</name>
        <dbReference type="ChEBI" id="CHEBI:57692"/>
    </ligand>
</feature>
<dbReference type="Gene3D" id="3.30.9.10">
    <property type="entry name" value="D-Amino Acid Oxidase, subunit A, domain 2"/>
    <property type="match status" value="1"/>
</dbReference>
<feature type="binding site" evidence="6">
    <location>
        <begin position="310"/>
        <end position="315"/>
    </location>
    <ligand>
        <name>FAD</name>
        <dbReference type="ChEBI" id="CHEBI:57692"/>
    </ligand>
</feature>
<reference evidence="8 9" key="1">
    <citation type="journal article" date="2024" name="Insects">
        <title>An Improved Chromosome-Level Genome Assembly of the Firefly Pyrocoelia pectoralis.</title>
        <authorList>
            <person name="Fu X."/>
            <person name="Meyer-Rochow V.B."/>
            <person name="Ballantyne L."/>
            <person name="Zhu X."/>
        </authorList>
    </citation>
    <scope>NUCLEOTIDE SEQUENCE [LARGE SCALE GENOMIC DNA]</scope>
    <source>
        <strain evidence="8">XCY_ONT2</strain>
    </source>
</reference>
<name>A0AAN7ZL79_9COLE</name>
<evidence type="ECO:0000256" key="2">
    <source>
        <dbReference type="ARBA" id="ARBA00006730"/>
    </source>
</evidence>
<evidence type="ECO:0000313" key="8">
    <source>
        <dbReference type="EMBL" id="KAK5642546.1"/>
    </source>
</evidence>
<evidence type="ECO:0000256" key="4">
    <source>
        <dbReference type="ARBA" id="ARBA00022827"/>
    </source>
</evidence>
<dbReference type="InterPro" id="IPR006076">
    <property type="entry name" value="FAD-dep_OxRdtase"/>
</dbReference>
<comment type="cofactor">
    <cofactor evidence="1 6">
        <name>FAD</name>
        <dbReference type="ChEBI" id="CHEBI:57692"/>
    </cofactor>
</comment>
<dbReference type="GO" id="GO:0019478">
    <property type="term" value="P:D-amino acid catabolic process"/>
    <property type="evidence" value="ECO:0007669"/>
    <property type="project" value="TreeGrafter"/>
</dbReference>
<feature type="binding site" evidence="6">
    <location>
        <begin position="48"/>
        <end position="50"/>
    </location>
    <ligand>
        <name>FAD</name>
        <dbReference type="ChEBI" id="CHEBI:57692"/>
    </ligand>
</feature>
<dbReference type="SUPFAM" id="SSF54373">
    <property type="entry name" value="FAD-linked reductases, C-terminal domain"/>
    <property type="match status" value="1"/>
</dbReference>
<dbReference type="PANTHER" id="PTHR11530">
    <property type="entry name" value="D-AMINO ACID OXIDASE"/>
    <property type="match status" value="1"/>
</dbReference>
<feature type="domain" description="FAD dependent oxidoreductase" evidence="7">
    <location>
        <begin position="6"/>
        <end position="327"/>
    </location>
</feature>
<evidence type="ECO:0000256" key="1">
    <source>
        <dbReference type="ARBA" id="ARBA00001974"/>
    </source>
</evidence>
<feature type="binding site" evidence="6">
    <location>
        <position position="311"/>
    </location>
    <ligand>
        <name>D-dopa</name>
        <dbReference type="ChEBI" id="CHEBI:149689"/>
    </ligand>
</feature>
<organism evidence="8 9">
    <name type="scientific">Pyrocoelia pectoralis</name>
    <dbReference type="NCBI Taxonomy" id="417401"/>
    <lineage>
        <taxon>Eukaryota</taxon>
        <taxon>Metazoa</taxon>
        <taxon>Ecdysozoa</taxon>
        <taxon>Arthropoda</taxon>
        <taxon>Hexapoda</taxon>
        <taxon>Insecta</taxon>
        <taxon>Pterygota</taxon>
        <taxon>Neoptera</taxon>
        <taxon>Endopterygota</taxon>
        <taxon>Coleoptera</taxon>
        <taxon>Polyphaga</taxon>
        <taxon>Elateriformia</taxon>
        <taxon>Elateroidea</taxon>
        <taxon>Lampyridae</taxon>
        <taxon>Lampyrinae</taxon>
        <taxon>Pyrocoelia</taxon>
    </lineage>
</organism>